<feature type="binding site" evidence="2">
    <location>
        <position position="140"/>
    </location>
    <ligand>
        <name>Mn(2+)</name>
        <dbReference type="ChEBI" id="CHEBI:29035"/>
        <label>2</label>
    </ligand>
</feature>
<feature type="binding site" evidence="2">
    <location>
        <position position="368"/>
    </location>
    <ligand>
        <name>Mn(2+)</name>
        <dbReference type="ChEBI" id="CHEBI:29035"/>
        <label>2</label>
    </ligand>
</feature>
<evidence type="ECO:0000256" key="2">
    <source>
        <dbReference type="PIRSR" id="PIRSR005962-1"/>
    </source>
</evidence>
<keyword evidence="2" id="KW-0479">Metal-binding</keyword>
<dbReference type="SUPFAM" id="SSF53187">
    <property type="entry name" value="Zn-dependent exopeptidases"/>
    <property type="match status" value="1"/>
</dbReference>
<dbReference type="Proteomes" id="UP000669239">
    <property type="component" value="Unassembled WGS sequence"/>
</dbReference>
<reference evidence="5 6" key="1">
    <citation type="journal article" date="2020" name="Cell Host Microbe">
        <title>Functional and Genomic Variation between Human-Derived Isolates of Lachnospiraceae Reveals Inter- and Intra-Species Diversity.</title>
        <authorList>
            <person name="Sorbara M.T."/>
            <person name="Littmann E.R."/>
            <person name="Fontana E."/>
            <person name="Moody T.U."/>
            <person name="Kohout C.E."/>
            <person name="Gjonbalaj M."/>
            <person name="Eaton V."/>
            <person name="Seok R."/>
            <person name="Leiner I.M."/>
            <person name="Pamer E.G."/>
        </authorList>
    </citation>
    <scope>NUCLEOTIDE SEQUENCE [LARGE SCALE GENOMIC DNA]</scope>
    <source>
        <strain evidence="5 6">MSK.1.17</strain>
    </source>
</reference>
<dbReference type="Gene3D" id="3.40.630.10">
    <property type="entry name" value="Zn peptidases"/>
    <property type="match status" value="1"/>
</dbReference>
<reference evidence="4" key="3">
    <citation type="submission" date="2022-01" db="EMBL/GenBank/DDBJ databases">
        <title>Collection of gut derived symbiotic bacterial strains cultured from healthy donors.</title>
        <authorList>
            <person name="Lin H."/>
            <person name="Kohout C."/>
            <person name="Waligurski E."/>
            <person name="Pamer E.G."/>
        </authorList>
    </citation>
    <scope>NUCLEOTIDE SEQUENCE</scope>
    <source>
        <strain evidence="4">DFI.6.55</strain>
    </source>
</reference>
<dbReference type="Pfam" id="PF01546">
    <property type="entry name" value="Peptidase_M20"/>
    <property type="match status" value="1"/>
</dbReference>
<dbReference type="GO" id="GO:0019877">
    <property type="term" value="P:diaminopimelate biosynthetic process"/>
    <property type="evidence" value="ECO:0007669"/>
    <property type="project" value="UniProtKB-ARBA"/>
</dbReference>
<evidence type="ECO:0000313" key="6">
    <source>
        <dbReference type="Proteomes" id="UP000669239"/>
    </source>
</evidence>
<dbReference type="PIRSF" id="PIRSF005962">
    <property type="entry name" value="Pept_M20D_amidohydro"/>
    <property type="match status" value="1"/>
</dbReference>
<dbReference type="EMBL" id="JAKNGE010000022">
    <property type="protein sequence ID" value="MCG4747201.1"/>
    <property type="molecule type" value="Genomic_DNA"/>
</dbReference>
<dbReference type="SUPFAM" id="SSF55031">
    <property type="entry name" value="Bacterial exopeptidase dimerisation domain"/>
    <property type="match status" value="1"/>
</dbReference>
<gene>
    <name evidence="5" type="ORF">G5B36_16700</name>
    <name evidence="4" type="ORF">L0N08_17395</name>
</gene>
<dbReference type="CDD" id="cd03886">
    <property type="entry name" value="M20_Acy1"/>
    <property type="match status" value="1"/>
</dbReference>
<dbReference type="NCBIfam" id="TIGR01891">
    <property type="entry name" value="amidohydrolases"/>
    <property type="match status" value="1"/>
</dbReference>
<protein>
    <submittedName>
        <fullName evidence="5">Amidohydrolase</fullName>
    </submittedName>
    <submittedName>
        <fullName evidence="4">M20 family metallopeptidase</fullName>
    </submittedName>
</protein>
<accession>A0AAW5BSL8</accession>
<dbReference type="Gene3D" id="3.30.70.360">
    <property type="match status" value="1"/>
</dbReference>
<dbReference type="PANTHER" id="PTHR11014">
    <property type="entry name" value="PEPTIDASE M20 FAMILY MEMBER"/>
    <property type="match status" value="1"/>
</dbReference>
<keyword evidence="1" id="KW-0378">Hydrolase</keyword>
<dbReference type="InterPro" id="IPR017439">
    <property type="entry name" value="Amidohydrolase"/>
</dbReference>
<dbReference type="InterPro" id="IPR036264">
    <property type="entry name" value="Bact_exopeptidase_dim_dom"/>
</dbReference>
<sequence length="397" mass="42889">MDICAKTIYNSAKQIQPEMVSIRRTLHRHPEIGTCLPNTKEFVKKQLFEMGYEPVEICESGIVASISGVAPGRCILLRADMDGLNIREMTELECRSENGYMHACGHDMHTAMLLGAARLLRNYQSKITGTIKLVFQPDEEGFTGAKAMLKAGVLEQPVPEAGMALHVHSGTPSGLILCGQGTTMAGCTLFRISVKGIGCHGAMPENGVDPINIAAHIHLALQEITAREIAAKTPAVITIGKFSGGQAPNIIPQDAVIEGTIRTFDKSLSAEILQRITVISKATAEAFRGTVTVEELSSAPPLINNPQLTSQMAGFITELFGEKSIYLMDGGGMGSEDFSSFTYELPCVYLLIGAGTAEENPQYGMPMHNEKVIFNEEILAKGAAIHTYCALKWLCDE</sequence>
<dbReference type="Pfam" id="PF07687">
    <property type="entry name" value="M20_dimer"/>
    <property type="match status" value="1"/>
</dbReference>
<feature type="binding site" evidence="2">
    <location>
        <position position="166"/>
    </location>
    <ligand>
        <name>Mn(2+)</name>
        <dbReference type="ChEBI" id="CHEBI:29035"/>
        <label>2</label>
    </ligand>
</feature>
<name>A0AAW5BSL8_9FIRM</name>
<reference evidence="5" key="2">
    <citation type="submission" date="2020-02" db="EMBL/GenBank/DDBJ databases">
        <authorList>
            <person name="Littmann E."/>
            <person name="Sorbara M."/>
        </authorList>
    </citation>
    <scope>NUCLEOTIDE SEQUENCE</scope>
    <source>
        <strain evidence="5">MSK.1.17</strain>
    </source>
</reference>
<proteinExistence type="predicted"/>
<dbReference type="InterPro" id="IPR011650">
    <property type="entry name" value="Peptidase_M20_dimer"/>
</dbReference>
<evidence type="ECO:0000313" key="7">
    <source>
        <dbReference type="Proteomes" id="UP001299608"/>
    </source>
</evidence>
<feature type="binding site" evidence="2">
    <location>
        <position position="106"/>
    </location>
    <ligand>
        <name>Mn(2+)</name>
        <dbReference type="ChEBI" id="CHEBI:29035"/>
        <label>2</label>
    </ligand>
</feature>
<dbReference type="PANTHER" id="PTHR11014:SF63">
    <property type="entry name" value="METALLOPEPTIDASE, PUTATIVE (AFU_ORTHOLOGUE AFUA_6G09600)-RELATED"/>
    <property type="match status" value="1"/>
</dbReference>
<dbReference type="Proteomes" id="UP001299608">
    <property type="component" value="Unassembled WGS sequence"/>
</dbReference>
<evidence type="ECO:0000256" key="1">
    <source>
        <dbReference type="ARBA" id="ARBA00022801"/>
    </source>
</evidence>
<dbReference type="InterPro" id="IPR002933">
    <property type="entry name" value="Peptidase_M20"/>
</dbReference>
<evidence type="ECO:0000313" key="4">
    <source>
        <dbReference type="EMBL" id="MCG4747201.1"/>
    </source>
</evidence>
<dbReference type="FunFam" id="3.30.70.360:FF:000001">
    <property type="entry name" value="N-acetyldiaminopimelate deacetylase"/>
    <property type="match status" value="1"/>
</dbReference>
<evidence type="ECO:0000259" key="3">
    <source>
        <dbReference type="Pfam" id="PF07687"/>
    </source>
</evidence>
<organism evidence="4 7">
    <name type="scientific">Enterocloster aldenensis</name>
    <dbReference type="NCBI Taxonomy" id="358742"/>
    <lineage>
        <taxon>Bacteria</taxon>
        <taxon>Bacillati</taxon>
        <taxon>Bacillota</taxon>
        <taxon>Clostridia</taxon>
        <taxon>Lachnospirales</taxon>
        <taxon>Lachnospiraceae</taxon>
        <taxon>Enterocloster</taxon>
    </lineage>
</organism>
<dbReference type="GO" id="GO:0046872">
    <property type="term" value="F:metal ion binding"/>
    <property type="evidence" value="ECO:0007669"/>
    <property type="project" value="UniProtKB-KW"/>
</dbReference>
<keyword evidence="2" id="KW-0464">Manganese</keyword>
<dbReference type="AlphaFoldDB" id="A0AAW5BSL8"/>
<feature type="domain" description="Peptidase M20 dimerisation" evidence="3">
    <location>
        <begin position="190"/>
        <end position="284"/>
    </location>
</feature>
<dbReference type="GO" id="GO:0050118">
    <property type="term" value="F:N-acetyldiaminopimelate deacetylase activity"/>
    <property type="evidence" value="ECO:0007669"/>
    <property type="project" value="UniProtKB-ARBA"/>
</dbReference>
<dbReference type="RefSeq" id="WP_165642370.1">
    <property type="nucleotide sequence ID" value="NZ_JAAITT010000024.1"/>
</dbReference>
<evidence type="ECO:0000313" key="5">
    <source>
        <dbReference type="EMBL" id="NSJ50329.1"/>
    </source>
</evidence>
<comment type="caution">
    <text evidence="4">The sequence shown here is derived from an EMBL/GenBank/DDBJ whole genome shotgun (WGS) entry which is preliminary data.</text>
</comment>
<feature type="binding site" evidence="2">
    <location>
        <position position="104"/>
    </location>
    <ligand>
        <name>Mn(2+)</name>
        <dbReference type="ChEBI" id="CHEBI:29035"/>
        <label>2</label>
    </ligand>
</feature>
<comment type="cofactor">
    <cofactor evidence="2">
        <name>Mn(2+)</name>
        <dbReference type="ChEBI" id="CHEBI:29035"/>
    </cofactor>
    <text evidence="2">The Mn(2+) ion enhances activity.</text>
</comment>
<dbReference type="EMBL" id="JAAITT010000024">
    <property type="protein sequence ID" value="NSJ50329.1"/>
    <property type="molecule type" value="Genomic_DNA"/>
</dbReference>
<keyword evidence="6" id="KW-1185">Reference proteome</keyword>